<proteinExistence type="predicted"/>
<dbReference type="Proteomes" id="UP000033935">
    <property type="component" value="Unassembled WGS sequence"/>
</dbReference>
<accession>A0A0G0MJK5</accession>
<feature type="region of interest" description="Disordered" evidence="1">
    <location>
        <begin position="46"/>
        <end position="70"/>
    </location>
</feature>
<evidence type="ECO:0000256" key="1">
    <source>
        <dbReference type="SAM" id="MobiDB-lite"/>
    </source>
</evidence>
<gene>
    <name evidence="2" type="ORF">UT30_C0011G0050</name>
</gene>
<feature type="compositionally biased region" description="Low complexity" evidence="1">
    <location>
        <begin position="49"/>
        <end position="60"/>
    </location>
</feature>
<dbReference type="AlphaFoldDB" id="A0A0G0MJK5"/>
<organism evidence="2 3">
    <name type="scientific">Candidatus Uhrbacteria bacterium GW2011_GWF2_39_13</name>
    <dbReference type="NCBI Taxonomy" id="1618995"/>
    <lineage>
        <taxon>Bacteria</taxon>
        <taxon>Candidatus Uhriibacteriota</taxon>
    </lineage>
</organism>
<dbReference type="EMBL" id="LBWG01000011">
    <property type="protein sequence ID" value="KKR04204.1"/>
    <property type="molecule type" value="Genomic_DNA"/>
</dbReference>
<comment type="caution">
    <text evidence="2">The sequence shown here is derived from an EMBL/GenBank/DDBJ whole genome shotgun (WGS) entry which is preliminary data.</text>
</comment>
<reference evidence="2 3" key="1">
    <citation type="journal article" date="2015" name="Nature">
        <title>rRNA introns, odd ribosomes, and small enigmatic genomes across a large radiation of phyla.</title>
        <authorList>
            <person name="Brown C.T."/>
            <person name="Hug L.A."/>
            <person name="Thomas B.C."/>
            <person name="Sharon I."/>
            <person name="Castelle C.J."/>
            <person name="Singh A."/>
            <person name="Wilkins M.J."/>
            <person name="Williams K.H."/>
            <person name="Banfield J.F."/>
        </authorList>
    </citation>
    <scope>NUCLEOTIDE SEQUENCE [LARGE SCALE GENOMIC DNA]</scope>
</reference>
<protein>
    <submittedName>
        <fullName evidence="2">Uncharacterized protein</fullName>
    </submittedName>
</protein>
<sequence>MDFFHILQSVIHSVGEASEGSQGWFPSAIGSALGLSGGFFESAVKSKIQQNQQDQSSADQRLQDRANSLP</sequence>
<evidence type="ECO:0000313" key="2">
    <source>
        <dbReference type="EMBL" id="KKR04204.1"/>
    </source>
</evidence>
<name>A0A0G0MJK5_9BACT</name>
<evidence type="ECO:0000313" key="3">
    <source>
        <dbReference type="Proteomes" id="UP000033935"/>
    </source>
</evidence>